<proteinExistence type="predicted"/>
<name>R1IIB6_9GAMM</name>
<comment type="cofactor">
    <cofactor evidence="1">
        <name>Mg(2+)</name>
        <dbReference type="ChEBI" id="CHEBI:18420"/>
    </cofactor>
</comment>
<dbReference type="GO" id="GO:1902201">
    <property type="term" value="P:negative regulation of bacterial-type flagellum-dependent cell motility"/>
    <property type="evidence" value="ECO:0007669"/>
    <property type="project" value="TreeGrafter"/>
</dbReference>
<dbReference type="GO" id="GO:0043709">
    <property type="term" value="P:cell adhesion involved in single-species biofilm formation"/>
    <property type="evidence" value="ECO:0007669"/>
    <property type="project" value="TreeGrafter"/>
</dbReference>
<dbReference type="Pfam" id="PF00990">
    <property type="entry name" value="GGDEF"/>
    <property type="match status" value="1"/>
</dbReference>
<evidence type="ECO:0000256" key="3">
    <source>
        <dbReference type="ARBA" id="ARBA00034247"/>
    </source>
</evidence>
<dbReference type="CDD" id="cd01949">
    <property type="entry name" value="GGDEF"/>
    <property type="match status" value="1"/>
</dbReference>
<dbReference type="InterPro" id="IPR043128">
    <property type="entry name" value="Rev_trsase/Diguanyl_cyclase"/>
</dbReference>
<dbReference type="SMART" id="SM00267">
    <property type="entry name" value="GGDEF"/>
    <property type="match status" value="1"/>
</dbReference>
<dbReference type="InterPro" id="IPR029787">
    <property type="entry name" value="Nucleotide_cyclase"/>
</dbReference>
<sequence>MGGDTHGRVYINEEGDVALECELGAGYRWPFCEVAISVSPSVTRGIDLKNYHSMVIEAAYKAPAPDQRLRVYLRNYDEAYSTTDDPVSLKFNGIEYNPTESMSEIVLPLNSFQVLSWWISDLDIPLEHAGPDMTNISLIEIATGSAPTIGSHELIIKNVRFEGMMVTEAELFRALTFIWLATATFLLAVKYTQSRRVYDAERRRANRLKAINTALKQQSETLSIMATTDALTGLRNRMDIYRELEKALASTNGKNCTALCMDIDHFKKINDNYGHDMGDKLLVSAADVLRESVSSSDVIVRWGGEEFVIFCPNRNLAQASFLAEKIRSAFETTEWPHDAELTCSVGVSSMREGSIAAMIADADDALYRAKQNGRNRVEVFAESFIATV</sequence>
<dbReference type="GO" id="GO:0052621">
    <property type="term" value="F:diguanylate cyclase activity"/>
    <property type="evidence" value="ECO:0007669"/>
    <property type="project" value="UniProtKB-EC"/>
</dbReference>
<dbReference type="InterPro" id="IPR050469">
    <property type="entry name" value="Diguanylate_Cyclase"/>
</dbReference>
<feature type="domain" description="GGDEF" evidence="4">
    <location>
        <begin position="254"/>
        <end position="382"/>
    </location>
</feature>
<evidence type="ECO:0000256" key="1">
    <source>
        <dbReference type="ARBA" id="ARBA00001946"/>
    </source>
</evidence>
<dbReference type="SUPFAM" id="SSF55073">
    <property type="entry name" value="Nucleotide cyclase"/>
    <property type="match status" value="1"/>
</dbReference>
<dbReference type="EMBL" id="ANFM02000068">
    <property type="protein sequence ID" value="EOD77187.1"/>
    <property type="molecule type" value="Genomic_DNA"/>
</dbReference>
<dbReference type="GO" id="GO:0005886">
    <property type="term" value="C:plasma membrane"/>
    <property type="evidence" value="ECO:0007669"/>
    <property type="project" value="TreeGrafter"/>
</dbReference>
<gene>
    <name evidence="5" type="ORF">D515_04542</name>
</gene>
<accession>R1IIB6</accession>
<evidence type="ECO:0000256" key="2">
    <source>
        <dbReference type="ARBA" id="ARBA00012528"/>
    </source>
</evidence>
<dbReference type="PROSITE" id="PS50887">
    <property type="entry name" value="GGDEF"/>
    <property type="match status" value="1"/>
</dbReference>
<evidence type="ECO:0000313" key="6">
    <source>
        <dbReference type="Proteomes" id="UP000011223"/>
    </source>
</evidence>
<comment type="caution">
    <text evidence="5">The sequence shown here is derived from an EMBL/GenBank/DDBJ whole genome shotgun (WGS) entry which is preliminary data.</text>
</comment>
<dbReference type="eggNOG" id="COG3706">
    <property type="taxonomic scope" value="Bacteria"/>
</dbReference>
<evidence type="ECO:0000259" key="4">
    <source>
        <dbReference type="PROSITE" id="PS50887"/>
    </source>
</evidence>
<dbReference type="InterPro" id="IPR000160">
    <property type="entry name" value="GGDEF_dom"/>
</dbReference>
<dbReference type="FunFam" id="3.30.70.270:FF:000001">
    <property type="entry name" value="Diguanylate cyclase domain protein"/>
    <property type="match status" value="1"/>
</dbReference>
<keyword evidence="6" id="KW-1185">Reference proteome</keyword>
<comment type="catalytic activity">
    <reaction evidence="3">
        <text>2 GTP = 3',3'-c-di-GMP + 2 diphosphate</text>
        <dbReference type="Rhea" id="RHEA:24898"/>
        <dbReference type="ChEBI" id="CHEBI:33019"/>
        <dbReference type="ChEBI" id="CHEBI:37565"/>
        <dbReference type="ChEBI" id="CHEBI:58805"/>
        <dbReference type="EC" id="2.7.7.65"/>
    </reaction>
</comment>
<dbReference type="NCBIfam" id="TIGR00254">
    <property type="entry name" value="GGDEF"/>
    <property type="match status" value="1"/>
</dbReference>
<dbReference type="AlphaFoldDB" id="R1IIB6"/>
<organism evidence="5 6">
    <name type="scientific">Grimontia indica</name>
    <dbReference type="NCBI Taxonomy" id="1056512"/>
    <lineage>
        <taxon>Bacteria</taxon>
        <taxon>Pseudomonadati</taxon>
        <taxon>Pseudomonadota</taxon>
        <taxon>Gammaproteobacteria</taxon>
        <taxon>Vibrionales</taxon>
        <taxon>Vibrionaceae</taxon>
        <taxon>Grimontia</taxon>
    </lineage>
</organism>
<dbReference type="PANTHER" id="PTHR45138">
    <property type="entry name" value="REGULATORY COMPONENTS OF SENSORY TRANSDUCTION SYSTEM"/>
    <property type="match status" value="1"/>
</dbReference>
<protein>
    <recommendedName>
        <fullName evidence="2">diguanylate cyclase</fullName>
        <ecNumber evidence="2">2.7.7.65</ecNumber>
    </recommendedName>
</protein>
<evidence type="ECO:0000313" key="5">
    <source>
        <dbReference type="EMBL" id="EOD77187.1"/>
    </source>
</evidence>
<dbReference type="Gene3D" id="3.30.70.270">
    <property type="match status" value="1"/>
</dbReference>
<reference evidence="5 6" key="1">
    <citation type="journal article" date="2014" name="PLoS ONE">
        <title>Grimontia indica AK16(T), sp. nov., Isolated from a Seawater Sample Reports the Presence of Pathogenic Genes Similar to Vibrio Genus.</title>
        <authorList>
            <person name="Singh A."/>
            <person name="Vaidya B."/>
            <person name="Khatri I."/>
            <person name="Srinivas T.N."/>
            <person name="Subramanian S."/>
            <person name="Korpole S."/>
            <person name="Pinnaka A.K."/>
        </authorList>
    </citation>
    <scope>NUCLEOTIDE SEQUENCE [LARGE SCALE GENOMIC DNA]</scope>
    <source>
        <strain evidence="5 6">AK16</strain>
    </source>
</reference>
<dbReference type="PANTHER" id="PTHR45138:SF9">
    <property type="entry name" value="DIGUANYLATE CYCLASE DGCM-RELATED"/>
    <property type="match status" value="1"/>
</dbReference>
<dbReference type="Proteomes" id="UP000011223">
    <property type="component" value="Unassembled WGS sequence"/>
</dbReference>
<dbReference type="EC" id="2.7.7.65" evidence="2"/>